<feature type="transmembrane region" description="Helical" evidence="1">
    <location>
        <begin position="6"/>
        <end position="23"/>
    </location>
</feature>
<reference evidence="4 5" key="1">
    <citation type="submission" date="2019-03" db="EMBL/GenBank/DDBJ databases">
        <title>Single cell metagenomics reveals metabolic interactions within the superorganism composed of flagellate Streblomastix strix and complex community of Bacteroidetes bacteria on its surface.</title>
        <authorList>
            <person name="Treitli S.C."/>
            <person name="Kolisko M."/>
            <person name="Husnik F."/>
            <person name="Keeling P."/>
            <person name="Hampl V."/>
        </authorList>
    </citation>
    <scope>NUCLEOTIDE SEQUENCE [LARGE SCALE GENOMIC DNA]</scope>
    <source>
        <strain evidence="4">St1</strain>
    </source>
</reference>
<dbReference type="Gene3D" id="3.60.21.10">
    <property type="match status" value="1"/>
</dbReference>
<proteinExistence type="predicted"/>
<dbReference type="PANTHER" id="PTHR31302">
    <property type="entry name" value="TRANSMEMBRANE PROTEIN WITH METALLOPHOSPHOESTERASE DOMAIN-RELATED"/>
    <property type="match status" value="1"/>
</dbReference>
<evidence type="ECO:0000256" key="1">
    <source>
        <dbReference type="SAM" id="Phobius"/>
    </source>
</evidence>
<dbReference type="Pfam" id="PF00149">
    <property type="entry name" value="Metallophos"/>
    <property type="match status" value="1"/>
</dbReference>
<keyword evidence="1" id="KW-0472">Membrane</keyword>
<dbReference type="SUPFAM" id="SSF56300">
    <property type="entry name" value="Metallo-dependent phosphatases"/>
    <property type="match status" value="1"/>
</dbReference>
<dbReference type="CDD" id="cd07385">
    <property type="entry name" value="MPP_YkuE_C"/>
    <property type="match status" value="1"/>
</dbReference>
<protein>
    <submittedName>
        <fullName evidence="4">5'-cyclic adenosine monophosphate phosphodiesterase CpdA</fullName>
        <ecNumber evidence="4">3.1.4.53</ecNumber>
    </submittedName>
</protein>
<evidence type="ECO:0000313" key="3">
    <source>
        <dbReference type="EMBL" id="KAA6303231.1"/>
    </source>
</evidence>
<dbReference type="InterPro" id="IPR004843">
    <property type="entry name" value="Calcineurin-like_PHP"/>
</dbReference>
<gene>
    <name evidence="3" type="ORF">EZS26_000391</name>
    <name evidence="4" type="ORF">EZS26_000576</name>
</gene>
<feature type="domain" description="Calcineurin-like phosphoesterase" evidence="2">
    <location>
        <begin position="155"/>
        <end position="316"/>
    </location>
</feature>
<dbReference type="EC" id="3.1.4.53" evidence="4"/>
<name>A0A5M8P585_9BACT</name>
<dbReference type="PANTHER" id="PTHR31302:SF0">
    <property type="entry name" value="TRANSMEMBRANE PROTEIN WITH METALLOPHOSPHOESTERASE DOMAIN"/>
    <property type="match status" value="1"/>
</dbReference>
<accession>A0A5M8P585</accession>
<dbReference type="GO" id="GO:0004115">
    <property type="term" value="F:3',5'-cyclic-AMP phosphodiesterase activity"/>
    <property type="evidence" value="ECO:0007669"/>
    <property type="project" value="UniProtKB-EC"/>
</dbReference>
<keyword evidence="4" id="KW-0378">Hydrolase</keyword>
<dbReference type="InterPro" id="IPR051158">
    <property type="entry name" value="Metallophosphoesterase_sf"/>
</dbReference>
<sequence>MNNMVFFMMVFVIYTLINGYLFYRGWKTIPKLSPVRGGYSVLFFLIYASFLVAMLGRNVIALPIQTILYRLGIVWLGFMLYLTLWFVITDLIRGLIRWFVKRKSTICVYRVQVVAGYILVSGVLMYGYYRFLHPAVVEKEIVIHKSGVQYSKLDVLVFSDLHLGVSIDKKRLQQYVQFINAQHADLILIAGDVVDNNVRPLEQKKMNEELDQLQAPLGVYMCLGNHEYLSGIEGSVKFLRNTKINVLIDSVAPINDSFWIIGRDDKQGNPRRQSLKSLTAQTDPSQALLLMDHEPYLLEEAEQEAIDLQVSGHTHHGQMWPFNYLVDKLFENSYGYLKKGATQVYVSSGLGLWGPPFRIGTQSEIVVFHLTFSK</sequence>
<comment type="caution">
    <text evidence="4">The sequence shown here is derived from an EMBL/GenBank/DDBJ whole genome shotgun (WGS) entry which is preliminary data.</text>
</comment>
<feature type="transmembrane region" description="Helical" evidence="1">
    <location>
        <begin position="67"/>
        <end position="88"/>
    </location>
</feature>
<dbReference type="EMBL" id="SNRX01000002">
    <property type="protein sequence ID" value="KAA6303231.1"/>
    <property type="molecule type" value="Genomic_DNA"/>
</dbReference>
<dbReference type="EMBL" id="SNRX01000002">
    <property type="protein sequence ID" value="KAA6303416.1"/>
    <property type="molecule type" value="Genomic_DNA"/>
</dbReference>
<feature type="transmembrane region" description="Helical" evidence="1">
    <location>
        <begin position="35"/>
        <end position="55"/>
    </location>
</feature>
<feature type="transmembrane region" description="Helical" evidence="1">
    <location>
        <begin position="108"/>
        <end position="129"/>
    </location>
</feature>
<evidence type="ECO:0000259" key="2">
    <source>
        <dbReference type="Pfam" id="PF00149"/>
    </source>
</evidence>
<evidence type="ECO:0000313" key="4">
    <source>
        <dbReference type="EMBL" id="KAA6303416.1"/>
    </source>
</evidence>
<organism evidence="4 5">
    <name type="scientific">Candidatus Ordinivivax streblomastigis</name>
    <dbReference type="NCBI Taxonomy" id="2540710"/>
    <lineage>
        <taxon>Bacteria</taxon>
        <taxon>Pseudomonadati</taxon>
        <taxon>Bacteroidota</taxon>
        <taxon>Bacteroidia</taxon>
        <taxon>Bacteroidales</taxon>
        <taxon>Candidatus Ordinivivax</taxon>
    </lineage>
</organism>
<keyword evidence="1" id="KW-1133">Transmembrane helix</keyword>
<dbReference type="AlphaFoldDB" id="A0A5M8P585"/>
<dbReference type="Proteomes" id="UP000324575">
    <property type="component" value="Unassembled WGS sequence"/>
</dbReference>
<dbReference type="InterPro" id="IPR029052">
    <property type="entry name" value="Metallo-depent_PP-like"/>
</dbReference>
<keyword evidence="1" id="KW-0812">Transmembrane</keyword>
<evidence type="ECO:0000313" key="5">
    <source>
        <dbReference type="Proteomes" id="UP000324575"/>
    </source>
</evidence>